<evidence type="ECO:0000313" key="1">
    <source>
        <dbReference type="EMBL" id="KKM84790.1"/>
    </source>
</evidence>
<comment type="caution">
    <text evidence="1">The sequence shown here is derived from an EMBL/GenBank/DDBJ whole genome shotgun (WGS) entry which is preliminary data.</text>
</comment>
<dbReference type="EMBL" id="LAZR01007512">
    <property type="protein sequence ID" value="KKM84790.1"/>
    <property type="molecule type" value="Genomic_DNA"/>
</dbReference>
<accession>A0A0F9N7P6</accession>
<sequence length="95" mass="10173">MGFVADVDHGRRNRFDTGTFSFDASSSTTTVSDSQIFATSQVMIFPVNITGALHERTQTIWVDNVTDGSFVANMSATAAGIPAAASTWAYFVLSE</sequence>
<reference evidence="1" key="1">
    <citation type="journal article" date="2015" name="Nature">
        <title>Complex archaea that bridge the gap between prokaryotes and eukaryotes.</title>
        <authorList>
            <person name="Spang A."/>
            <person name="Saw J.H."/>
            <person name="Jorgensen S.L."/>
            <person name="Zaremba-Niedzwiedzka K."/>
            <person name="Martijn J."/>
            <person name="Lind A.E."/>
            <person name="van Eijk R."/>
            <person name="Schleper C."/>
            <person name="Guy L."/>
            <person name="Ettema T.J."/>
        </authorList>
    </citation>
    <scope>NUCLEOTIDE SEQUENCE</scope>
</reference>
<organism evidence="1">
    <name type="scientific">marine sediment metagenome</name>
    <dbReference type="NCBI Taxonomy" id="412755"/>
    <lineage>
        <taxon>unclassified sequences</taxon>
        <taxon>metagenomes</taxon>
        <taxon>ecological metagenomes</taxon>
    </lineage>
</organism>
<protein>
    <submittedName>
        <fullName evidence="1">Uncharacterized protein</fullName>
    </submittedName>
</protein>
<gene>
    <name evidence="1" type="ORF">LCGC14_1295630</name>
</gene>
<dbReference type="AlphaFoldDB" id="A0A0F9N7P6"/>
<name>A0A0F9N7P6_9ZZZZ</name>
<proteinExistence type="predicted"/>